<dbReference type="STRING" id="135739.BTO32_05055"/>
<dbReference type="NCBIfam" id="NF003559">
    <property type="entry name" value="PRK05234.1"/>
    <property type="match status" value="1"/>
</dbReference>
<dbReference type="PANTHER" id="PTHR30492">
    <property type="entry name" value="METHYLGLYOXAL SYNTHASE"/>
    <property type="match status" value="1"/>
</dbReference>
<comment type="function">
    <text evidence="2">Catalyzes the formation of methylglyoxal from dihydroxyacetone phosphate.</text>
</comment>
<dbReference type="InterPro" id="IPR004363">
    <property type="entry name" value="Methylgl_synth"/>
</dbReference>
<feature type="binding site" evidence="2">
    <location>
        <position position="22"/>
    </location>
    <ligand>
        <name>substrate</name>
    </ligand>
</feature>
<feature type="domain" description="MGS-like" evidence="4">
    <location>
        <begin position="5"/>
        <end position="152"/>
    </location>
</feature>
<dbReference type="GO" id="GO:0005829">
    <property type="term" value="C:cytosol"/>
    <property type="evidence" value="ECO:0007669"/>
    <property type="project" value="TreeGrafter"/>
</dbReference>
<dbReference type="RefSeq" id="WP_076723372.1">
    <property type="nucleotide sequence ID" value="NZ_JABWTC010000001.1"/>
</dbReference>
<keyword evidence="2" id="KW-0456">Lyase</keyword>
<evidence type="ECO:0000313" key="5">
    <source>
        <dbReference type="EMBL" id="ONF44358.1"/>
    </source>
</evidence>
<dbReference type="PIRSF" id="PIRSF006614">
    <property type="entry name" value="Methylglyox_syn"/>
    <property type="match status" value="1"/>
</dbReference>
<dbReference type="Pfam" id="PF02142">
    <property type="entry name" value="MGS"/>
    <property type="match status" value="1"/>
</dbReference>
<feature type="binding site" evidence="2">
    <location>
        <position position="18"/>
    </location>
    <ligand>
        <name>substrate</name>
    </ligand>
</feature>
<dbReference type="SMART" id="SM00851">
    <property type="entry name" value="MGS"/>
    <property type="match status" value="1"/>
</dbReference>
<dbReference type="InterPro" id="IPR018148">
    <property type="entry name" value="Methylglyoxal_synth_AS"/>
</dbReference>
<proteinExistence type="inferred from homology"/>
<dbReference type="OrthoDB" id="9787147at2"/>
<reference evidence="5 6" key="1">
    <citation type="submission" date="2016-12" db="EMBL/GenBank/DDBJ databases">
        <title>Marinobacter lutaoensis whole genome sequencing.</title>
        <authorList>
            <person name="Verma A."/>
            <person name="Krishnamurthi S."/>
        </authorList>
    </citation>
    <scope>NUCLEOTIDE SEQUENCE [LARGE SCALE GENOMIC DNA]</scope>
    <source>
        <strain evidence="5 6">T5054</strain>
    </source>
</reference>
<dbReference type="Gene3D" id="3.40.50.1380">
    <property type="entry name" value="Methylglyoxal synthase-like domain"/>
    <property type="match status" value="1"/>
</dbReference>
<dbReference type="PROSITE" id="PS01335">
    <property type="entry name" value="METHYLGLYOXAL_SYNTH"/>
    <property type="match status" value="1"/>
</dbReference>
<feature type="binding site" evidence="2">
    <location>
        <begin position="44"/>
        <end position="47"/>
    </location>
    <ligand>
        <name>substrate</name>
    </ligand>
</feature>
<evidence type="ECO:0000256" key="2">
    <source>
        <dbReference type="HAMAP-Rule" id="MF_00549"/>
    </source>
</evidence>
<feature type="binding site" evidence="2">
    <location>
        <begin position="64"/>
        <end position="65"/>
    </location>
    <ligand>
        <name>substrate</name>
    </ligand>
</feature>
<dbReference type="PROSITE" id="PS51855">
    <property type="entry name" value="MGS"/>
    <property type="match status" value="1"/>
</dbReference>
<evidence type="ECO:0000259" key="4">
    <source>
        <dbReference type="PROSITE" id="PS51855"/>
    </source>
</evidence>
<protein>
    <recommendedName>
        <fullName evidence="2">Methylglyoxal synthase</fullName>
        <shortName evidence="2">MGS</shortName>
        <ecNumber evidence="2">4.2.3.3</ecNumber>
    </recommendedName>
</protein>
<dbReference type="SUPFAM" id="SSF52335">
    <property type="entry name" value="Methylglyoxal synthase-like"/>
    <property type="match status" value="1"/>
</dbReference>
<dbReference type="HAMAP" id="MF_00549">
    <property type="entry name" value="Methylglyoxal_synth"/>
    <property type="match status" value="1"/>
</dbReference>
<comment type="catalytic activity">
    <reaction evidence="2">
        <text>dihydroxyacetone phosphate = methylglyoxal + phosphate</text>
        <dbReference type="Rhea" id="RHEA:17937"/>
        <dbReference type="ChEBI" id="CHEBI:17158"/>
        <dbReference type="ChEBI" id="CHEBI:43474"/>
        <dbReference type="ChEBI" id="CHEBI:57642"/>
        <dbReference type="EC" id="4.2.3.3"/>
    </reaction>
</comment>
<dbReference type="EC" id="4.2.3.3" evidence="2"/>
<dbReference type="NCBIfam" id="TIGR00160">
    <property type="entry name" value="MGSA"/>
    <property type="match status" value="1"/>
</dbReference>
<feature type="active site" description="Proton donor/acceptor" evidence="2 3">
    <location>
        <position position="70"/>
    </location>
</feature>
<dbReference type="PANTHER" id="PTHR30492:SF0">
    <property type="entry name" value="METHYLGLYOXAL SYNTHASE"/>
    <property type="match status" value="1"/>
</dbReference>
<organism evidence="5 6">
    <name type="scientific">Marinobacter lutaoensis</name>
    <dbReference type="NCBI Taxonomy" id="135739"/>
    <lineage>
        <taxon>Bacteria</taxon>
        <taxon>Pseudomonadati</taxon>
        <taxon>Pseudomonadota</taxon>
        <taxon>Gammaproteobacteria</taxon>
        <taxon>Pseudomonadales</taxon>
        <taxon>Marinobacteraceae</taxon>
        <taxon>Marinobacter</taxon>
    </lineage>
</organism>
<dbReference type="EMBL" id="MSCW01000004">
    <property type="protein sequence ID" value="ONF44358.1"/>
    <property type="molecule type" value="Genomic_DNA"/>
</dbReference>
<dbReference type="CDD" id="cd01422">
    <property type="entry name" value="MGS"/>
    <property type="match status" value="1"/>
</dbReference>
<gene>
    <name evidence="2" type="primary">mgsA</name>
    <name evidence="5" type="ORF">BTO32_05055</name>
</gene>
<comment type="caution">
    <text evidence="5">The sequence shown here is derived from an EMBL/GenBank/DDBJ whole genome shotgun (WGS) entry which is preliminary data.</text>
</comment>
<evidence type="ECO:0000313" key="6">
    <source>
        <dbReference type="Proteomes" id="UP000189339"/>
    </source>
</evidence>
<name>A0A1V2DUP3_9GAMM</name>
<comment type="similarity">
    <text evidence="1 2">Belongs to the methylglyoxal synthase family.</text>
</comment>
<dbReference type="InterPro" id="IPR011607">
    <property type="entry name" value="MGS-like_dom"/>
</dbReference>
<dbReference type="GO" id="GO:0008929">
    <property type="term" value="F:methylglyoxal synthase activity"/>
    <property type="evidence" value="ECO:0007669"/>
    <property type="project" value="UniProtKB-UniRule"/>
</dbReference>
<dbReference type="Proteomes" id="UP000189339">
    <property type="component" value="Unassembled WGS sequence"/>
</dbReference>
<evidence type="ECO:0000256" key="1">
    <source>
        <dbReference type="ARBA" id="ARBA00006287"/>
    </source>
</evidence>
<keyword evidence="6" id="KW-1185">Reference proteome</keyword>
<feature type="binding site" evidence="2">
    <location>
        <position position="97"/>
    </location>
    <ligand>
        <name>substrate</name>
    </ligand>
</feature>
<evidence type="ECO:0000256" key="3">
    <source>
        <dbReference type="PIRSR" id="PIRSR006614-1"/>
    </source>
</evidence>
<dbReference type="AlphaFoldDB" id="A0A1V2DUP3"/>
<dbReference type="InterPro" id="IPR036914">
    <property type="entry name" value="MGS-like_dom_sf"/>
</dbReference>
<dbReference type="GO" id="GO:0019242">
    <property type="term" value="P:methylglyoxal biosynthetic process"/>
    <property type="evidence" value="ECO:0007669"/>
    <property type="project" value="UniProtKB-UniRule"/>
</dbReference>
<accession>A0A1V2DUP3</accession>
<sequence length="152" mass="16900">MTLTLPMPATKRIALVAHDHCKPTLLAWAQRHRERLSAHRLHATGTTGHLLQRHLELPVQCLLSGPMGGDQQLGARIAEGAMDLLIFFWDPLNAQPHDPDIKALLRIAAVWNIPVACNEATADFLLDSPLIDSRYQRRVPDLDAYMGDRTGS</sequence>